<proteinExistence type="predicted"/>
<name>A0A1V6N1D5_METAZ</name>
<dbReference type="PANTHER" id="PTHR43794">
    <property type="entry name" value="AMINOHYDROLASE SSNA-RELATED"/>
    <property type="match status" value="1"/>
</dbReference>
<accession>A0A1V6N1D5</accession>
<sequence length="408" mass="45518">MITIANGTVLCGADLVAKNTNVLIDDGKIIEISKDVYEGEIIDATNSIVCPSFLNAHTHIGDSIIKDVGDGKSIEEIVKPPSGLKHMALESSSNEDIINSMKDSMLEMLQTGTTHFIDYREGGINGVKLLKKATEDIPISPIVLGRDDSFYGDDPDLSKIKIAIRKLLKNCDGIAPSGFGEITEDVATLIVTECEKQGKISSIHAGEYENLQTDSLTKNGKTEIQMAIESGFNQLVHVTSPLKNDLDLIRKNKSNIVLCPRSNGAFSLGIPPLFEILKNEIRPLIGTDNIMINSPNIFRELEFTLKIMRAFYKHYISPKEILKMATTNVYLNNSKYDSNNNSNNDLNKNFNDFSIYKKINKSIIDEKNNVELFISKKISKNPYLSLINRSETKDIICLMNRDKLIYYD</sequence>
<dbReference type="RefSeq" id="WP_080460598.1">
    <property type="nucleotide sequence ID" value="NZ_JXMW01000013.1"/>
</dbReference>
<dbReference type="SUPFAM" id="SSF51338">
    <property type="entry name" value="Composite domain of metallo-dependent hydrolases"/>
    <property type="match status" value="1"/>
</dbReference>
<dbReference type="Proteomes" id="UP000191661">
    <property type="component" value="Unassembled WGS sequence"/>
</dbReference>
<dbReference type="PANTHER" id="PTHR43794:SF5">
    <property type="entry name" value="CHLOROHYDROLASE FAMILY PROTEIN"/>
    <property type="match status" value="1"/>
</dbReference>
<evidence type="ECO:0000313" key="3">
    <source>
        <dbReference type="Proteomes" id="UP000191661"/>
    </source>
</evidence>
<organism evidence="2 3">
    <name type="scientific">Methanobrevibacter arboriphilus JCM 13429 = DSM 1125</name>
    <dbReference type="NCBI Taxonomy" id="1300164"/>
    <lineage>
        <taxon>Archaea</taxon>
        <taxon>Methanobacteriati</taxon>
        <taxon>Methanobacteriota</taxon>
        <taxon>Methanomada group</taxon>
        <taxon>Methanobacteria</taxon>
        <taxon>Methanobacteriales</taxon>
        <taxon>Methanobacteriaceae</taxon>
        <taxon>Methanobrevibacter</taxon>
    </lineage>
</organism>
<dbReference type="NCBIfam" id="NF005552">
    <property type="entry name" value="PRK07213.1"/>
    <property type="match status" value="1"/>
</dbReference>
<reference evidence="2 3" key="1">
    <citation type="submission" date="2014-12" db="EMBL/GenBank/DDBJ databases">
        <title>Genome sequence of Methanobrevibacter arboriphilicus DH1, DSM1125.</title>
        <authorList>
            <person name="Poehlein A."/>
            <person name="Thauer R.K."/>
            <person name="Seedorf H."/>
            <person name="Daniel R."/>
        </authorList>
    </citation>
    <scope>NUCLEOTIDE SEQUENCE [LARGE SCALE GENOMIC DNA]</scope>
    <source>
        <strain evidence="2 3">DH1</strain>
    </source>
</reference>
<dbReference type="Pfam" id="PF01979">
    <property type="entry name" value="Amidohydro_1"/>
    <property type="match status" value="1"/>
</dbReference>
<gene>
    <name evidence="2" type="ORF">MBBAR_13c00070</name>
</gene>
<dbReference type="InterPro" id="IPR006680">
    <property type="entry name" value="Amidohydro-rel"/>
</dbReference>
<dbReference type="Gene3D" id="3.20.20.140">
    <property type="entry name" value="Metal-dependent hydrolases"/>
    <property type="match status" value="1"/>
</dbReference>
<dbReference type="Gene3D" id="2.30.40.10">
    <property type="entry name" value="Urease, subunit C, domain 1"/>
    <property type="match status" value="1"/>
</dbReference>
<keyword evidence="2" id="KW-0378">Hydrolase</keyword>
<dbReference type="InterPro" id="IPR050287">
    <property type="entry name" value="MTA/SAH_deaminase"/>
</dbReference>
<comment type="caution">
    <text evidence="2">The sequence shown here is derived from an EMBL/GenBank/DDBJ whole genome shotgun (WGS) entry which is preliminary data.</text>
</comment>
<dbReference type="InterPro" id="IPR032466">
    <property type="entry name" value="Metal_Hydrolase"/>
</dbReference>
<dbReference type="OrthoDB" id="42910at2157"/>
<keyword evidence="3" id="KW-1185">Reference proteome</keyword>
<evidence type="ECO:0000259" key="1">
    <source>
        <dbReference type="Pfam" id="PF01979"/>
    </source>
</evidence>
<dbReference type="EMBL" id="JXMW01000013">
    <property type="protein sequence ID" value="OQD58508.1"/>
    <property type="molecule type" value="Genomic_DNA"/>
</dbReference>
<dbReference type="InterPro" id="IPR011059">
    <property type="entry name" value="Metal-dep_hydrolase_composite"/>
</dbReference>
<dbReference type="AlphaFoldDB" id="A0A1V6N1D5"/>
<protein>
    <submittedName>
        <fullName evidence="2">Putative hydrolase</fullName>
    </submittedName>
</protein>
<evidence type="ECO:0000313" key="2">
    <source>
        <dbReference type="EMBL" id="OQD58508.1"/>
    </source>
</evidence>
<dbReference type="GO" id="GO:0016810">
    <property type="term" value="F:hydrolase activity, acting on carbon-nitrogen (but not peptide) bonds"/>
    <property type="evidence" value="ECO:0007669"/>
    <property type="project" value="InterPro"/>
</dbReference>
<feature type="domain" description="Amidohydrolase-related" evidence="1">
    <location>
        <begin position="48"/>
        <end position="328"/>
    </location>
</feature>
<dbReference type="SUPFAM" id="SSF51556">
    <property type="entry name" value="Metallo-dependent hydrolases"/>
    <property type="match status" value="1"/>
</dbReference>